<dbReference type="Gene3D" id="1.20.1050.10">
    <property type="match status" value="1"/>
</dbReference>
<dbReference type="Pfam" id="PF13410">
    <property type="entry name" value="GST_C_2"/>
    <property type="match status" value="1"/>
</dbReference>
<reference evidence="4" key="1">
    <citation type="journal article" date="2021" name="Nat. Commun.">
        <title>Genetic determinants of endophytism in the Arabidopsis root mycobiome.</title>
        <authorList>
            <person name="Mesny F."/>
            <person name="Miyauchi S."/>
            <person name="Thiergart T."/>
            <person name="Pickel B."/>
            <person name="Atanasova L."/>
            <person name="Karlsson M."/>
            <person name="Huettel B."/>
            <person name="Barry K.W."/>
            <person name="Haridas S."/>
            <person name="Chen C."/>
            <person name="Bauer D."/>
            <person name="Andreopoulos W."/>
            <person name="Pangilinan J."/>
            <person name="LaButti K."/>
            <person name="Riley R."/>
            <person name="Lipzen A."/>
            <person name="Clum A."/>
            <person name="Drula E."/>
            <person name="Henrissat B."/>
            <person name="Kohler A."/>
            <person name="Grigoriev I.V."/>
            <person name="Martin F.M."/>
            <person name="Hacquard S."/>
        </authorList>
    </citation>
    <scope>NUCLEOTIDE SEQUENCE</scope>
    <source>
        <strain evidence="4">MPI-SDFR-AT-0073</strain>
    </source>
</reference>
<dbReference type="Pfam" id="PF02798">
    <property type="entry name" value="GST_N"/>
    <property type="match status" value="1"/>
</dbReference>
<dbReference type="GeneID" id="70127373"/>
<dbReference type="Proteomes" id="UP000758603">
    <property type="component" value="Unassembled WGS sequence"/>
</dbReference>
<feature type="domain" description="GST N-terminal" evidence="2">
    <location>
        <begin position="4"/>
        <end position="90"/>
    </location>
</feature>
<evidence type="ECO:0000259" key="3">
    <source>
        <dbReference type="PROSITE" id="PS50405"/>
    </source>
</evidence>
<dbReference type="InterPro" id="IPR040079">
    <property type="entry name" value="Glutathione_S-Trfase"/>
</dbReference>
<dbReference type="InterPro" id="IPR036282">
    <property type="entry name" value="Glutathione-S-Trfase_C_sf"/>
</dbReference>
<comment type="caution">
    <text evidence="4">The sequence shown here is derived from an EMBL/GenBank/DDBJ whole genome shotgun (WGS) entry which is preliminary data.</text>
</comment>
<organism evidence="4 5">
    <name type="scientific">Truncatella angustata</name>
    <dbReference type="NCBI Taxonomy" id="152316"/>
    <lineage>
        <taxon>Eukaryota</taxon>
        <taxon>Fungi</taxon>
        <taxon>Dikarya</taxon>
        <taxon>Ascomycota</taxon>
        <taxon>Pezizomycotina</taxon>
        <taxon>Sordariomycetes</taxon>
        <taxon>Xylariomycetidae</taxon>
        <taxon>Amphisphaeriales</taxon>
        <taxon>Sporocadaceae</taxon>
        <taxon>Truncatella</taxon>
    </lineage>
</organism>
<dbReference type="RefSeq" id="XP_045954644.1">
    <property type="nucleotide sequence ID" value="XM_046098481.1"/>
</dbReference>
<dbReference type="PANTHER" id="PTHR44051:SF8">
    <property type="entry name" value="GLUTATHIONE S-TRANSFERASE GSTA"/>
    <property type="match status" value="1"/>
</dbReference>
<evidence type="ECO:0000313" key="4">
    <source>
        <dbReference type="EMBL" id="KAH6648132.1"/>
    </source>
</evidence>
<gene>
    <name evidence="4" type="ORF">BKA67DRAFT_523529</name>
</gene>
<dbReference type="CDD" id="cd03048">
    <property type="entry name" value="GST_N_Ure2p_like"/>
    <property type="match status" value="1"/>
</dbReference>
<dbReference type="InterPro" id="IPR004045">
    <property type="entry name" value="Glutathione_S-Trfase_N"/>
</dbReference>
<dbReference type="FunFam" id="3.40.30.10:FF:000172">
    <property type="entry name" value="Glutathione S-transferase GstA"/>
    <property type="match status" value="1"/>
</dbReference>
<dbReference type="PROSITE" id="PS50404">
    <property type="entry name" value="GST_NTER"/>
    <property type="match status" value="1"/>
</dbReference>
<dbReference type="SUPFAM" id="SSF52833">
    <property type="entry name" value="Thioredoxin-like"/>
    <property type="match status" value="1"/>
</dbReference>
<keyword evidence="5" id="KW-1185">Reference proteome</keyword>
<dbReference type="AlphaFoldDB" id="A0A9P8UDW7"/>
<comment type="similarity">
    <text evidence="1">Belongs to the GST superfamily.</text>
</comment>
<sequence length="250" mass="28850">MSIKTDITLYTEGTPNGLKISIALEELGLEYKVRSLDFSKLEQKEPWFLEINPNGRIPAITDKDENGNELKVFESGAILEYLVGRYDKDHKISYLFGSKEHWETTNWLMWQMGGLGPMQGQANHFARFADAVYPYALNRYVNESRRLYRILDAQIAKNPSGYIVGDHVSIADIACWPWVCAWTVPDLEEFPNVQKWMHRLLQRPGFERGRNVPGPHYHFELNKLSEEELNELSSVRGSWVQVGMKRDAEA</sequence>
<protein>
    <submittedName>
        <fullName evidence="4">Glutathione S-transferase</fullName>
    </submittedName>
</protein>
<name>A0A9P8UDW7_9PEZI</name>
<proteinExistence type="inferred from homology"/>
<dbReference type="InterPro" id="IPR010987">
    <property type="entry name" value="Glutathione-S-Trfase_C-like"/>
</dbReference>
<dbReference type="OrthoDB" id="422574at2759"/>
<accession>A0A9P8UDW7</accession>
<evidence type="ECO:0000259" key="2">
    <source>
        <dbReference type="PROSITE" id="PS50404"/>
    </source>
</evidence>
<evidence type="ECO:0000313" key="5">
    <source>
        <dbReference type="Proteomes" id="UP000758603"/>
    </source>
</evidence>
<dbReference type="PROSITE" id="PS50405">
    <property type="entry name" value="GST_CTER"/>
    <property type="match status" value="1"/>
</dbReference>
<dbReference type="SFLD" id="SFLDG01151">
    <property type="entry name" value="Main.2:_Nu-like"/>
    <property type="match status" value="1"/>
</dbReference>
<dbReference type="EMBL" id="JAGPXC010000008">
    <property type="protein sequence ID" value="KAH6648132.1"/>
    <property type="molecule type" value="Genomic_DNA"/>
</dbReference>
<dbReference type="InterPro" id="IPR036249">
    <property type="entry name" value="Thioredoxin-like_sf"/>
</dbReference>
<dbReference type="PANTHER" id="PTHR44051">
    <property type="entry name" value="GLUTATHIONE S-TRANSFERASE-RELATED"/>
    <property type="match status" value="1"/>
</dbReference>
<dbReference type="Gene3D" id="3.40.30.10">
    <property type="entry name" value="Glutaredoxin"/>
    <property type="match status" value="1"/>
</dbReference>
<evidence type="ECO:0000256" key="1">
    <source>
        <dbReference type="ARBA" id="ARBA00007409"/>
    </source>
</evidence>
<feature type="domain" description="GST C-terminal" evidence="3">
    <location>
        <begin position="97"/>
        <end position="219"/>
    </location>
</feature>
<dbReference type="SFLD" id="SFLDS00019">
    <property type="entry name" value="Glutathione_Transferase_(cytos"/>
    <property type="match status" value="1"/>
</dbReference>
<dbReference type="SUPFAM" id="SSF47616">
    <property type="entry name" value="GST C-terminal domain-like"/>
    <property type="match status" value="1"/>
</dbReference>
<dbReference type="SFLD" id="SFLDG00358">
    <property type="entry name" value="Main_(cytGST)"/>
    <property type="match status" value="1"/>
</dbReference>